<name>A0ABR1EXT3_9ASCO</name>
<dbReference type="Proteomes" id="UP001498771">
    <property type="component" value="Unassembled WGS sequence"/>
</dbReference>
<feature type="transmembrane region" description="Helical" evidence="9">
    <location>
        <begin position="590"/>
        <end position="609"/>
    </location>
</feature>
<feature type="transmembrane region" description="Helical" evidence="9">
    <location>
        <begin position="708"/>
        <end position="726"/>
    </location>
</feature>
<dbReference type="InterPro" id="IPR004813">
    <property type="entry name" value="OPT"/>
</dbReference>
<reference evidence="10 11" key="1">
    <citation type="submission" date="2024-03" db="EMBL/GenBank/DDBJ databases">
        <title>Genome-scale model development and genomic sequencing of the oleaginous clade Lipomyces.</title>
        <authorList>
            <consortium name="Lawrence Berkeley National Laboratory"/>
            <person name="Czajka J.J."/>
            <person name="Han Y."/>
            <person name="Kim J."/>
            <person name="Mondo S.J."/>
            <person name="Hofstad B.A."/>
            <person name="Robles A."/>
            <person name="Haridas S."/>
            <person name="Riley R."/>
            <person name="LaButti K."/>
            <person name="Pangilinan J."/>
            <person name="Andreopoulos W."/>
            <person name="Lipzen A."/>
            <person name="Yan J."/>
            <person name="Wang M."/>
            <person name="Ng V."/>
            <person name="Grigoriev I.V."/>
            <person name="Spatafora J.W."/>
            <person name="Magnuson J.K."/>
            <person name="Baker S.E."/>
            <person name="Pomraning K.R."/>
        </authorList>
    </citation>
    <scope>NUCLEOTIDE SEQUENCE [LARGE SCALE GENOMIC DNA]</scope>
    <source>
        <strain evidence="10 11">Phaff 52-87</strain>
    </source>
</reference>
<evidence type="ECO:0000256" key="6">
    <source>
        <dbReference type="ARBA" id="ARBA00022927"/>
    </source>
</evidence>
<sequence>MSAMKDSDDSNYGSKEKYLAETSSVEDYDREFVINHLANSESLKDLIEGDLDYMLEKVKEIDAAESMEWILEAIEEHNGDVNFPDVTMDRLKLLAQGQEASGLDPATYDIDLRMQAAVFKYHSPYPEVRAVVSPHDDPEMACETLRAYIIGIIWVGGGSFINEMYHQRQPSITLTATVFQILIYPSGRLLSRILPDKKIGFGKYKMSVSPGEWTYKEQMLATIMTNVGSGSTNFFHYGLTMRLPIFFNQTYAGWGFMFLMSLVTNFFGFGLAGVLRRFAVYNPRALWPTVLPILQLNKTLLLPEPKQSINGWTISKYKFFWITFICAFIYFFFPDYIFTALSTFNWMTWISPQNKKLAFITGSKMGLGFNPITTFDWSVINYTTPLVIPFFSVANKYFGVMLAGLVITGIYFSNYKYTGYFPPNNSAVYDRYGSKYNLSRVITDDNIFDPDLYRSYSQVYIGAGNLTMLGAFYCMYTITFTYIMMGEWRTALSAFMGVAKSFFEKRGASGYAAFKDPHSRMMSKYPEVPEWWFILVLAAAIGVGAGAICGYPTGTPFWAIIVVILVSIAILIPVIMVFATTGYLVPCDTLTVIIAAYMVPGNATASLLCRVFGYNTDEQAESFISDQKIGHYAKVPPRAVFRSQMIAVLLQCAITTSAVIWLIDNTPDLCTTTQSARLVCSFPNQLYSNTLLLGVVGPHRTYDRLYPLLKWSFLLGGIVGVSFYYLRRIFYRKLKYFHPVVFMSGVTRYGATYNLSYYTPGFYAGLAFMYYIRSRYLLWWTKYNYILSSGLTAGTAFSGILIFFALQYTSTTLKWWGTTVSSAGVDGSGIATLYQAPVDGFGPPVGSWE</sequence>
<evidence type="ECO:0000256" key="3">
    <source>
        <dbReference type="ARBA" id="ARBA00022448"/>
    </source>
</evidence>
<feature type="transmembrane region" description="Helical" evidence="9">
    <location>
        <begin position="459"/>
        <end position="485"/>
    </location>
</feature>
<keyword evidence="3" id="KW-0813">Transport</keyword>
<keyword evidence="5" id="KW-0571">Peptide transport</keyword>
<feature type="transmembrane region" description="Helical" evidence="9">
    <location>
        <begin position="785"/>
        <end position="806"/>
    </location>
</feature>
<evidence type="ECO:0000256" key="4">
    <source>
        <dbReference type="ARBA" id="ARBA00022692"/>
    </source>
</evidence>
<dbReference type="NCBIfam" id="TIGR00728">
    <property type="entry name" value="OPT_sfam"/>
    <property type="match status" value="1"/>
</dbReference>
<keyword evidence="7 9" id="KW-1133">Transmembrane helix</keyword>
<keyword evidence="6" id="KW-0653">Protein transport</keyword>
<protein>
    <submittedName>
        <fullName evidence="10">Oligopeptide transporter</fullName>
    </submittedName>
</protein>
<feature type="transmembrane region" description="Helical" evidence="9">
    <location>
        <begin position="755"/>
        <end position="773"/>
    </location>
</feature>
<dbReference type="RefSeq" id="XP_064765447.1">
    <property type="nucleotide sequence ID" value="XM_064914843.1"/>
</dbReference>
<evidence type="ECO:0000256" key="8">
    <source>
        <dbReference type="ARBA" id="ARBA00023136"/>
    </source>
</evidence>
<dbReference type="GeneID" id="90040355"/>
<comment type="caution">
    <text evidence="10">The sequence shown here is derived from an EMBL/GenBank/DDBJ whole genome shotgun (WGS) entry which is preliminary data.</text>
</comment>
<feature type="transmembrane region" description="Helical" evidence="9">
    <location>
        <begin position="558"/>
        <end position="584"/>
    </location>
</feature>
<feature type="transmembrane region" description="Helical" evidence="9">
    <location>
        <begin position="386"/>
        <end position="412"/>
    </location>
</feature>
<evidence type="ECO:0000256" key="9">
    <source>
        <dbReference type="SAM" id="Phobius"/>
    </source>
</evidence>
<proteinExistence type="inferred from homology"/>
<evidence type="ECO:0000256" key="5">
    <source>
        <dbReference type="ARBA" id="ARBA00022856"/>
    </source>
</evidence>
<evidence type="ECO:0000313" key="11">
    <source>
        <dbReference type="Proteomes" id="UP001498771"/>
    </source>
</evidence>
<feature type="transmembrane region" description="Helical" evidence="9">
    <location>
        <begin position="531"/>
        <end position="551"/>
    </location>
</feature>
<feature type="transmembrane region" description="Helical" evidence="9">
    <location>
        <begin position="251"/>
        <end position="275"/>
    </location>
</feature>
<organism evidence="10 11">
    <name type="scientific">Myxozyma melibiosi</name>
    <dbReference type="NCBI Taxonomy" id="54550"/>
    <lineage>
        <taxon>Eukaryota</taxon>
        <taxon>Fungi</taxon>
        <taxon>Dikarya</taxon>
        <taxon>Ascomycota</taxon>
        <taxon>Saccharomycotina</taxon>
        <taxon>Lipomycetes</taxon>
        <taxon>Lipomycetales</taxon>
        <taxon>Lipomycetaceae</taxon>
        <taxon>Myxozyma</taxon>
    </lineage>
</organism>
<dbReference type="PANTHER" id="PTHR22601">
    <property type="entry name" value="ISP4 LIKE PROTEIN"/>
    <property type="match status" value="1"/>
</dbReference>
<dbReference type="InterPro" id="IPR004648">
    <property type="entry name" value="Oligpept_transpt"/>
</dbReference>
<keyword evidence="4 9" id="KW-0812">Transmembrane</keyword>
<gene>
    <name evidence="10" type="ORF">BZA70DRAFT_307874</name>
</gene>
<dbReference type="Pfam" id="PF03169">
    <property type="entry name" value="OPT"/>
    <property type="match status" value="1"/>
</dbReference>
<comment type="subcellular location">
    <subcellularLocation>
        <location evidence="1">Membrane</location>
        <topology evidence="1">Multi-pass membrane protein</topology>
    </subcellularLocation>
</comment>
<dbReference type="EMBL" id="JBBJBU010000018">
    <property type="protein sequence ID" value="KAK7202414.1"/>
    <property type="molecule type" value="Genomic_DNA"/>
</dbReference>
<dbReference type="NCBIfam" id="TIGR00727">
    <property type="entry name" value="ISP4_OPT"/>
    <property type="match status" value="1"/>
</dbReference>
<feature type="transmembrane region" description="Helical" evidence="9">
    <location>
        <begin position="319"/>
        <end position="338"/>
    </location>
</feature>
<accession>A0ABR1EXT3</accession>
<evidence type="ECO:0000313" key="10">
    <source>
        <dbReference type="EMBL" id="KAK7202414.1"/>
    </source>
</evidence>
<keyword evidence="11" id="KW-1185">Reference proteome</keyword>
<evidence type="ECO:0000256" key="1">
    <source>
        <dbReference type="ARBA" id="ARBA00004141"/>
    </source>
</evidence>
<keyword evidence="8 9" id="KW-0472">Membrane</keyword>
<evidence type="ECO:0000256" key="2">
    <source>
        <dbReference type="ARBA" id="ARBA00008807"/>
    </source>
</evidence>
<evidence type="ECO:0000256" key="7">
    <source>
        <dbReference type="ARBA" id="ARBA00022989"/>
    </source>
</evidence>
<comment type="similarity">
    <text evidence="2">Belongs to the oligopeptide OPT transporter family.</text>
</comment>